<dbReference type="AlphaFoldDB" id="A0A9P4MEA0"/>
<dbReference type="EMBL" id="ML978122">
    <property type="protein sequence ID" value="KAF2102399.1"/>
    <property type="molecule type" value="Genomic_DNA"/>
</dbReference>
<reference evidence="2" key="1">
    <citation type="journal article" date="2020" name="Stud. Mycol.">
        <title>101 Dothideomycetes genomes: a test case for predicting lifestyles and emergence of pathogens.</title>
        <authorList>
            <person name="Haridas S."/>
            <person name="Albert R."/>
            <person name="Binder M."/>
            <person name="Bloem J."/>
            <person name="Labutti K."/>
            <person name="Salamov A."/>
            <person name="Andreopoulos B."/>
            <person name="Baker S."/>
            <person name="Barry K."/>
            <person name="Bills G."/>
            <person name="Bluhm B."/>
            <person name="Cannon C."/>
            <person name="Castanera R."/>
            <person name="Culley D."/>
            <person name="Daum C."/>
            <person name="Ezra D."/>
            <person name="Gonzalez J."/>
            <person name="Henrissat B."/>
            <person name="Kuo A."/>
            <person name="Liang C."/>
            <person name="Lipzen A."/>
            <person name="Lutzoni F."/>
            <person name="Magnuson J."/>
            <person name="Mondo S."/>
            <person name="Nolan M."/>
            <person name="Ohm R."/>
            <person name="Pangilinan J."/>
            <person name="Park H.-J."/>
            <person name="Ramirez L."/>
            <person name="Alfaro M."/>
            <person name="Sun H."/>
            <person name="Tritt A."/>
            <person name="Yoshinaga Y."/>
            <person name="Zwiers L.-H."/>
            <person name="Turgeon B."/>
            <person name="Goodwin S."/>
            <person name="Spatafora J."/>
            <person name="Crous P."/>
            <person name="Grigoriev I."/>
        </authorList>
    </citation>
    <scope>NUCLEOTIDE SEQUENCE</scope>
    <source>
        <strain evidence="2">CBS 133067</strain>
    </source>
</reference>
<dbReference type="OrthoDB" id="5336357at2759"/>
<dbReference type="Proteomes" id="UP000799772">
    <property type="component" value="Unassembled WGS sequence"/>
</dbReference>
<evidence type="ECO:0000313" key="2">
    <source>
        <dbReference type="EMBL" id="KAF2102399.1"/>
    </source>
</evidence>
<organism evidence="2 3">
    <name type="scientific">Rhizodiscina lignyota</name>
    <dbReference type="NCBI Taxonomy" id="1504668"/>
    <lineage>
        <taxon>Eukaryota</taxon>
        <taxon>Fungi</taxon>
        <taxon>Dikarya</taxon>
        <taxon>Ascomycota</taxon>
        <taxon>Pezizomycotina</taxon>
        <taxon>Dothideomycetes</taxon>
        <taxon>Pleosporomycetidae</taxon>
        <taxon>Aulographales</taxon>
        <taxon>Rhizodiscinaceae</taxon>
        <taxon>Rhizodiscina</taxon>
    </lineage>
</organism>
<feature type="compositionally biased region" description="Low complexity" evidence="1">
    <location>
        <begin position="101"/>
        <end position="113"/>
    </location>
</feature>
<proteinExistence type="predicted"/>
<gene>
    <name evidence="2" type="ORF">NA57DRAFT_51980</name>
</gene>
<evidence type="ECO:0000313" key="3">
    <source>
        <dbReference type="Proteomes" id="UP000799772"/>
    </source>
</evidence>
<feature type="region of interest" description="Disordered" evidence="1">
    <location>
        <begin position="91"/>
        <end position="113"/>
    </location>
</feature>
<protein>
    <submittedName>
        <fullName evidence="2">Uncharacterized protein</fullName>
    </submittedName>
</protein>
<evidence type="ECO:0000256" key="1">
    <source>
        <dbReference type="SAM" id="MobiDB-lite"/>
    </source>
</evidence>
<feature type="compositionally biased region" description="Low complexity" evidence="1">
    <location>
        <begin position="12"/>
        <end position="28"/>
    </location>
</feature>
<comment type="caution">
    <text evidence="2">The sequence shown here is derived from an EMBL/GenBank/DDBJ whole genome shotgun (WGS) entry which is preliminary data.</text>
</comment>
<sequence length="206" mass="22729">MGLKRKRSDVNISPESISSFASSRISVSPTPGGNDEMAIDVPVKAQPHSTWEWERRSASPWEVNSRTRKRFRDNRPDETTLHENTINKLFSAQRENPRASPVPSHSSDISTSSINQKSTLHSFWSLPQPPRVSPSAAPHSTGFDNPNLPRCEDCEAALGSSDGMDVDMMDTDDGVDEHQCQVCGRRVCDGCAVSMELRRCLGCACL</sequence>
<keyword evidence="3" id="KW-1185">Reference proteome</keyword>
<accession>A0A9P4MEA0</accession>
<feature type="region of interest" description="Disordered" evidence="1">
    <location>
        <begin position="1"/>
        <end position="38"/>
    </location>
</feature>
<name>A0A9P4MEA0_9PEZI</name>